<evidence type="ECO:0000256" key="8">
    <source>
        <dbReference type="PROSITE-ProRule" id="PRU01091"/>
    </source>
</evidence>
<dbReference type="InterPro" id="IPR001867">
    <property type="entry name" value="OmpR/PhoB-type_DNA-bd"/>
</dbReference>
<dbReference type="Pfam" id="PF00486">
    <property type="entry name" value="Trans_reg_C"/>
    <property type="match status" value="1"/>
</dbReference>
<feature type="DNA-binding region" description="OmpR/PhoB-type" evidence="8">
    <location>
        <begin position="130"/>
        <end position="228"/>
    </location>
</feature>
<dbReference type="GO" id="GO:0000156">
    <property type="term" value="F:phosphorelay response regulator activity"/>
    <property type="evidence" value="ECO:0007669"/>
    <property type="project" value="TreeGrafter"/>
</dbReference>
<dbReference type="SUPFAM" id="SSF52172">
    <property type="entry name" value="CheY-like"/>
    <property type="match status" value="1"/>
</dbReference>
<evidence type="ECO:0000259" key="9">
    <source>
        <dbReference type="PROSITE" id="PS50110"/>
    </source>
</evidence>
<dbReference type="EMBL" id="JACEIQ010000009">
    <property type="protein sequence ID" value="MBA4494660.1"/>
    <property type="molecule type" value="Genomic_DNA"/>
</dbReference>
<dbReference type="SMART" id="SM00862">
    <property type="entry name" value="Trans_reg_C"/>
    <property type="match status" value="1"/>
</dbReference>
<keyword evidence="2 7" id="KW-0597">Phosphoprotein</keyword>
<keyword evidence="4" id="KW-0805">Transcription regulation</keyword>
<dbReference type="GO" id="GO:0005829">
    <property type="term" value="C:cytosol"/>
    <property type="evidence" value="ECO:0007669"/>
    <property type="project" value="TreeGrafter"/>
</dbReference>
<evidence type="ECO:0000313" key="11">
    <source>
        <dbReference type="EMBL" id="MBA4494660.1"/>
    </source>
</evidence>
<dbReference type="InterPro" id="IPR036388">
    <property type="entry name" value="WH-like_DNA-bd_sf"/>
</dbReference>
<dbReference type="GO" id="GO:0032993">
    <property type="term" value="C:protein-DNA complex"/>
    <property type="evidence" value="ECO:0007669"/>
    <property type="project" value="TreeGrafter"/>
</dbReference>
<feature type="modified residue" description="4-aspartylphosphate" evidence="7">
    <location>
        <position position="54"/>
    </location>
</feature>
<dbReference type="FunFam" id="1.10.10.10:FF:000018">
    <property type="entry name" value="DNA-binding response regulator ResD"/>
    <property type="match status" value="1"/>
</dbReference>
<sequence length="231" mass="26720">MKQATVLIVDDEIEIVELIRDFLEAEEFQVITAHDGKEAVKMLQELQIDCLLLDVMMPKQSGFDTCREIRQNSDVPILFLSARQEDTDKIRGLSLGGDDYIVKSATPGEIVARIKAVLRRTRKETRLRKPAPLRFGDLLVDLSSHEVSVRQQQIPLTAKEFELLRFLVENPRQVFTLQQLYDQVWREEYGDLHTVRVHIARIREKIEENPAKPRWIQTVWGIGYKFAGGHT</sequence>
<protein>
    <submittedName>
        <fullName evidence="11">Response regulator transcription factor</fullName>
    </submittedName>
</protein>
<comment type="subcellular location">
    <subcellularLocation>
        <location evidence="1">Cytoplasm</location>
    </subcellularLocation>
</comment>
<evidence type="ECO:0000256" key="3">
    <source>
        <dbReference type="ARBA" id="ARBA00023012"/>
    </source>
</evidence>
<evidence type="ECO:0000256" key="4">
    <source>
        <dbReference type="ARBA" id="ARBA00023015"/>
    </source>
</evidence>
<evidence type="ECO:0000256" key="7">
    <source>
        <dbReference type="PROSITE-ProRule" id="PRU00169"/>
    </source>
</evidence>
<accession>A0A7W2A8I0</accession>
<keyword evidence="12" id="KW-1185">Reference proteome</keyword>
<gene>
    <name evidence="11" type="ORF">H1191_10115</name>
</gene>
<dbReference type="InterPro" id="IPR039420">
    <property type="entry name" value="WalR-like"/>
</dbReference>
<dbReference type="GO" id="GO:0006355">
    <property type="term" value="P:regulation of DNA-templated transcription"/>
    <property type="evidence" value="ECO:0007669"/>
    <property type="project" value="InterPro"/>
</dbReference>
<evidence type="ECO:0000259" key="10">
    <source>
        <dbReference type="PROSITE" id="PS51755"/>
    </source>
</evidence>
<evidence type="ECO:0000256" key="1">
    <source>
        <dbReference type="ARBA" id="ARBA00004496"/>
    </source>
</evidence>
<keyword evidence="6" id="KW-0804">Transcription</keyword>
<dbReference type="PANTHER" id="PTHR48111:SF40">
    <property type="entry name" value="PHOSPHATE REGULON TRANSCRIPTIONAL REGULATORY PROTEIN PHOB"/>
    <property type="match status" value="1"/>
</dbReference>
<dbReference type="CDD" id="cd17574">
    <property type="entry name" value="REC_OmpR"/>
    <property type="match status" value="1"/>
</dbReference>
<feature type="domain" description="OmpR/PhoB-type" evidence="10">
    <location>
        <begin position="130"/>
        <end position="228"/>
    </location>
</feature>
<keyword evidence="5 8" id="KW-0238">DNA-binding</keyword>
<dbReference type="Pfam" id="PF00072">
    <property type="entry name" value="Response_reg"/>
    <property type="match status" value="1"/>
</dbReference>
<dbReference type="CDD" id="cd00383">
    <property type="entry name" value="trans_reg_C"/>
    <property type="match status" value="1"/>
</dbReference>
<dbReference type="Gene3D" id="1.10.10.10">
    <property type="entry name" value="Winged helix-like DNA-binding domain superfamily/Winged helix DNA-binding domain"/>
    <property type="match status" value="1"/>
</dbReference>
<dbReference type="InterPro" id="IPR001789">
    <property type="entry name" value="Sig_transdc_resp-reg_receiver"/>
</dbReference>
<dbReference type="GO" id="GO:0000976">
    <property type="term" value="F:transcription cis-regulatory region binding"/>
    <property type="evidence" value="ECO:0007669"/>
    <property type="project" value="TreeGrafter"/>
</dbReference>
<proteinExistence type="predicted"/>
<dbReference type="FunFam" id="3.40.50.2300:FF:000001">
    <property type="entry name" value="DNA-binding response regulator PhoB"/>
    <property type="match status" value="1"/>
</dbReference>
<dbReference type="RefSeq" id="WP_181751904.1">
    <property type="nucleotide sequence ID" value="NZ_JACEIQ010000009.1"/>
</dbReference>
<dbReference type="Gene3D" id="6.10.250.690">
    <property type="match status" value="1"/>
</dbReference>
<dbReference type="InterPro" id="IPR011006">
    <property type="entry name" value="CheY-like_superfamily"/>
</dbReference>
<dbReference type="Proteomes" id="UP000535491">
    <property type="component" value="Unassembled WGS sequence"/>
</dbReference>
<dbReference type="SMART" id="SM00448">
    <property type="entry name" value="REC"/>
    <property type="match status" value="1"/>
</dbReference>
<evidence type="ECO:0000313" key="12">
    <source>
        <dbReference type="Proteomes" id="UP000535491"/>
    </source>
</evidence>
<dbReference type="PROSITE" id="PS50110">
    <property type="entry name" value="RESPONSE_REGULATORY"/>
    <property type="match status" value="1"/>
</dbReference>
<dbReference type="PANTHER" id="PTHR48111">
    <property type="entry name" value="REGULATOR OF RPOS"/>
    <property type="match status" value="1"/>
</dbReference>
<dbReference type="PROSITE" id="PS51755">
    <property type="entry name" value="OMPR_PHOB"/>
    <property type="match status" value="1"/>
</dbReference>
<dbReference type="AlphaFoldDB" id="A0A7W2A8I0"/>
<evidence type="ECO:0000256" key="6">
    <source>
        <dbReference type="ARBA" id="ARBA00023163"/>
    </source>
</evidence>
<keyword evidence="3" id="KW-0902">Two-component regulatory system</keyword>
<reference evidence="11 12" key="1">
    <citation type="submission" date="2020-07" db="EMBL/GenBank/DDBJ databases">
        <authorList>
            <person name="Feng H."/>
        </authorList>
    </citation>
    <scope>NUCLEOTIDE SEQUENCE [LARGE SCALE GENOMIC DNA]</scope>
    <source>
        <strain evidence="12">s-10</strain>
    </source>
</reference>
<evidence type="ECO:0000256" key="5">
    <source>
        <dbReference type="ARBA" id="ARBA00023125"/>
    </source>
</evidence>
<comment type="caution">
    <text evidence="11">The sequence shown here is derived from an EMBL/GenBank/DDBJ whole genome shotgun (WGS) entry which is preliminary data.</text>
</comment>
<feature type="domain" description="Response regulatory" evidence="9">
    <location>
        <begin position="5"/>
        <end position="118"/>
    </location>
</feature>
<evidence type="ECO:0000256" key="2">
    <source>
        <dbReference type="ARBA" id="ARBA00022553"/>
    </source>
</evidence>
<name>A0A7W2A8I0_9BACL</name>
<dbReference type="Gene3D" id="3.40.50.2300">
    <property type="match status" value="1"/>
</dbReference>
<organism evidence="11 12">
    <name type="scientific">Paenactinomyces guangxiensis</name>
    <dbReference type="NCBI Taxonomy" id="1490290"/>
    <lineage>
        <taxon>Bacteria</taxon>
        <taxon>Bacillati</taxon>
        <taxon>Bacillota</taxon>
        <taxon>Bacilli</taxon>
        <taxon>Bacillales</taxon>
        <taxon>Thermoactinomycetaceae</taxon>
        <taxon>Paenactinomyces</taxon>
    </lineage>
</organism>